<dbReference type="PANTHER" id="PTHR42891:SF1">
    <property type="entry name" value="D-GLYCERO-BETA-D-MANNO-HEPTOSE-1,7-BISPHOSPHATE 7-PHOSPHATASE"/>
    <property type="match status" value="1"/>
</dbReference>
<dbReference type="InterPro" id="IPR036412">
    <property type="entry name" value="HAD-like_sf"/>
</dbReference>
<evidence type="ECO:0000256" key="1">
    <source>
        <dbReference type="ARBA" id="ARBA00004496"/>
    </source>
</evidence>
<keyword evidence="3" id="KW-0963">Cytoplasm</keyword>
<evidence type="ECO:0000256" key="6">
    <source>
        <dbReference type="ARBA" id="ARBA00023277"/>
    </source>
</evidence>
<evidence type="ECO:0000256" key="5">
    <source>
        <dbReference type="ARBA" id="ARBA00022801"/>
    </source>
</evidence>
<dbReference type="InterPro" id="IPR006549">
    <property type="entry name" value="HAD-SF_hydro_IIIA"/>
</dbReference>
<dbReference type="InterPro" id="IPR004446">
    <property type="entry name" value="Heptose_bisP_phosphatase"/>
</dbReference>
<comment type="caution">
    <text evidence="8">The sequence shown here is derived from an EMBL/GenBank/DDBJ whole genome shotgun (WGS) entry which is preliminary data.</text>
</comment>
<dbReference type="GO" id="GO:0016791">
    <property type="term" value="F:phosphatase activity"/>
    <property type="evidence" value="ECO:0007669"/>
    <property type="project" value="InterPro"/>
</dbReference>
<dbReference type="AlphaFoldDB" id="E6QI09"/>
<comment type="subcellular location">
    <subcellularLocation>
        <location evidence="1">Cytoplasm</location>
    </subcellularLocation>
</comment>
<protein>
    <recommendedName>
        <fullName evidence="7">D,D-heptose 1,7-bisphosphate phosphatase</fullName>
    </recommendedName>
</protein>
<dbReference type="PIRSF" id="PIRSF004682">
    <property type="entry name" value="GmhB"/>
    <property type="match status" value="1"/>
</dbReference>
<dbReference type="CDD" id="cd07503">
    <property type="entry name" value="HAD_HisB-N"/>
    <property type="match status" value="1"/>
</dbReference>
<sequence>MFTSSDRTARDSAAKDVSSLAGVRFHTAFLDRDGVINQKLPEGEYVSSWERFVLLPGAALAIARLNRTGLRVVVVTNQRGVALGKYSAETVTEIHSNLQRELATRGAHVDAFYFCPHDRKQCDCRKPQPGMFHQAQREFPEIEAGSSCMIGDSLSDIEFGRALGLFTVFVAGDPLHRKPGAENAIQLADSVAENLLDAVNRILR</sequence>
<dbReference type="InterPro" id="IPR006543">
    <property type="entry name" value="Histidinol-phos"/>
</dbReference>
<dbReference type="NCBIfam" id="TIGR01656">
    <property type="entry name" value="Histidinol-ppas"/>
    <property type="match status" value="1"/>
</dbReference>
<dbReference type="SUPFAM" id="SSF56784">
    <property type="entry name" value="HAD-like"/>
    <property type="match status" value="1"/>
</dbReference>
<dbReference type="NCBIfam" id="TIGR01662">
    <property type="entry name" value="HAD-SF-IIIA"/>
    <property type="match status" value="1"/>
</dbReference>
<evidence type="ECO:0000256" key="7">
    <source>
        <dbReference type="ARBA" id="ARBA00031828"/>
    </source>
</evidence>
<organism evidence="8">
    <name type="scientific">mine drainage metagenome</name>
    <dbReference type="NCBI Taxonomy" id="410659"/>
    <lineage>
        <taxon>unclassified sequences</taxon>
        <taxon>metagenomes</taxon>
        <taxon>ecological metagenomes</taxon>
    </lineage>
</organism>
<gene>
    <name evidence="8" type="ORF">CARN6_0155</name>
</gene>
<evidence type="ECO:0000313" key="8">
    <source>
        <dbReference type="EMBL" id="CBI06874.1"/>
    </source>
</evidence>
<evidence type="ECO:0000256" key="3">
    <source>
        <dbReference type="ARBA" id="ARBA00022490"/>
    </source>
</evidence>
<dbReference type="GO" id="GO:0005737">
    <property type="term" value="C:cytoplasm"/>
    <property type="evidence" value="ECO:0007669"/>
    <property type="project" value="UniProtKB-SubCell"/>
</dbReference>
<dbReference type="GO" id="GO:0046872">
    <property type="term" value="F:metal ion binding"/>
    <property type="evidence" value="ECO:0007669"/>
    <property type="project" value="UniProtKB-KW"/>
</dbReference>
<dbReference type="EMBL" id="CABQ01000033">
    <property type="protein sequence ID" value="CBI06874.1"/>
    <property type="molecule type" value="Genomic_DNA"/>
</dbReference>
<dbReference type="Pfam" id="PF13242">
    <property type="entry name" value="Hydrolase_like"/>
    <property type="match status" value="1"/>
</dbReference>
<evidence type="ECO:0000256" key="2">
    <source>
        <dbReference type="ARBA" id="ARBA00005628"/>
    </source>
</evidence>
<evidence type="ECO:0000256" key="4">
    <source>
        <dbReference type="ARBA" id="ARBA00022723"/>
    </source>
</evidence>
<dbReference type="InterPro" id="IPR023214">
    <property type="entry name" value="HAD_sf"/>
</dbReference>
<dbReference type="Gene3D" id="3.40.50.1000">
    <property type="entry name" value="HAD superfamily/HAD-like"/>
    <property type="match status" value="1"/>
</dbReference>
<reference evidence="8" key="1">
    <citation type="submission" date="2009-10" db="EMBL/GenBank/DDBJ databases">
        <title>Diversity of trophic interactions inside an arsenic-rich microbial ecosystem.</title>
        <authorList>
            <person name="Bertin P.N."/>
            <person name="Heinrich-Salmeron A."/>
            <person name="Pelletier E."/>
            <person name="Goulhen-Chollet F."/>
            <person name="Arsene-Ploetze F."/>
            <person name="Gallien S."/>
            <person name="Calteau A."/>
            <person name="Vallenet D."/>
            <person name="Casiot C."/>
            <person name="Chane-Woon-Ming B."/>
            <person name="Giloteaux L."/>
            <person name="Barakat M."/>
            <person name="Bonnefoy V."/>
            <person name="Bruneel O."/>
            <person name="Chandler M."/>
            <person name="Cleiss J."/>
            <person name="Duran R."/>
            <person name="Elbaz-Poulichet F."/>
            <person name="Fonknechten N."/>
            <person name="Lauga B."/>
            <person name="Mornico D."/>
            <person name="Ortet P."/>
            <person name="Schaeffer C."/>
            <person name="Siguier P."/>
            <person name="Alexander Thil Smith A."/>
            <person name="Van Dorsselaer A."/>
            <person name="Weissenbach J."/>
            <person name="Medigue C."/>
            <person name="Le Paslier D."/>
        </authorList>
    </citation>
    <scope>NUCLEOTIDE SEQUENCE</scope>
</reference>
<accession>E6QI09</accession>
<dbReference type="GO" id="GO:0005975">
    <property type="term" value="P:carbohydrate metabolic process"/>
    <property type="evidence" value="ECO:0007669"/>
    <property type="project" value="InterPro"/>
</dbReference>
<comment type="similarity">
    <text evidence="2">Belongs to the GmhB family.</text>
</comment>
<keyword evidence="5 8" id="KW-0378">Hydrolase</keyword>
<dbReference type="PANTHER" id="PTHR42891">
    <property type="entry name" value="D-GLYCERO-BETA-D-MANNO-HEPTOSE-1,7-BISPHOSPHATE 7-PHOSPHATASE"/>
    <property type="match status" value="1"/>
</dbReference>
<name>E6QI09_9ZZZZ</name>
<proteinExistence type="inferred from homology"/>
<keyword evidence="6" id="KW-0119">Carbohydrate metabolism</keyword>
<keyword evidence="4" id="KW-0479">Metal-binding</keyword>